<evidence type="ECO:0000313" key="5">
    <source>
        <dbReference type="EMBL" id="WKN39451.1"/>
    </source>
</evidence>
<dbReference type="InterPro" id="IPR050964">
    <property type="entry name" value="Striated_Muscle_Regulatory"/>
</dbReference>
<accession>A0AA49GUC9</accession>
<dbReference type="InterPro" id="IPR026444">
    <property type="entry name" value="Secre_tail"/>
</dbReference>
<dbReference type="InterPro" id="IPR036116">
    <property type="entry name" value="FN3_sf"/>
</dbReference>
<dbReference type="Gene3D" id="3.80.10.10">
    <property type="entry name" value="Ribonuclease Inhibitor"/>
    <property type="match status" value="1"/>
</dbReference>
<dbReference type="Gene3D" id="2.60.40.10">
    <property type="entry name" value="Immunoglobulins"/>
    <property type="match status" value="5"/>
</dbReference>
<dbReference type="SUPFAM" id="SSF48726">
    <property type="entry name" value="Immunoglobulin"/>
    <property type="match status" value="1"/>
</dbReference>
<dbReference type="Pfam" id="PF00041">
    <property type="entry name" value="fn3"/>
    <property type="match status" value="1"/>
</dbReference>
<reference evidence="5" key="2">
    <citation type="journal article" date="2024" name="Antonie Van Leeuwenhoek">
        <title>Roseihalotalea indica gen. nov., sp. nov., a halophilic Bacteroidetes from mesopelagic Southwest Indian Ocean with higher carbohydrate metabolic potential.</title>
        <authorList>
            <person name="Chen B."/>
            <person name="Zhang M."/>
            <person name="Lin D."/>
            <person name="Ye J."/>
            <person name="Tang K."/>
        </authorList>
    </citation>
    <scope>NUCLEOTIDE SEQUENCE</scope>
    <source>
        <strain evidence="5">TK19036</strain>
    </source>
</reference>
<dbReference type="SUPFAM" id="SSF49265">
    <property type="entry name" value="Fibronectin type III"/>
    <property type="match status" value="2"/>
</dbReference>
<dbReference type="Pfam" id="PF18962">
    <property type="entry name" value="Por_Secre_tail"/>
    <property type="match status" value="1"/>
</dbReference>
<name>A0AA49GUC9_9BACT</name>
<dbReference type="SUPFAM" id="SSF49478">
    <property type="entry name" value="Cna protein B-type domain"/>
    <property type="match status" value="1"/>
</dbReference>
<feature type="domain" description="Fibronectin type-III" evidence="4">
    <location>
        <begin position="736"/>
        <end position="826"/>
    </location>
</feature>
<dbReference type="EMBL" id="CP120682">
    <property type="protein sequence ID" value="WKN39451.1"/>
    <property type="molecule type" value="Genomic_DNA"/>
</dbReference>
<feature type="chain" id="PRO_5041430218" evidence="2">
    <location>
        <begin position="19"/>
        <end position="1537"/>
    </location>
</feature>
<evidence type="ECO:0000259" key="3">
    <source>
        <dbReference type="PROSITE" id="PS50835"/>
    </source>
</evidence>
<evidence type="ECO:0000256" key="2">
    <source>
        <dbReference type="SAM" id="SignalP"/>
    </source>
</evidence>
<reference evidence="5" key="1">
    <citation type="journal article" date="2023" name="Comput. Struct. Biotechnol. J.">
        <title>Discovery of a novel marine Bacteroidetes with a rich repertoire of carbohydrate-active enzymes.</title>
        <authorList>
            <person name="Chen B."/>
            <person name="Liu G."/>
            <person name="Chen Q."/>
            <person name="Wang H."/>
            <person name="Liu L."/>
            <person name="Tang K."/>
        </authorList>
    </citation>
    <scope>NUCLEOTIDE SEQUENCE</scope>
    <source>
        <strain evidence="5">TK19036</strain>
    </source>
</reference>
<protein>
    <submittedName>
        <fullName evidence="5">Fibronectin type III domain-containing protein</fullName>
    </submittedName>
</protein>
<feature type="domain" description="Fibronectin type-III" evidence="4">
    <location>
        <begin position="560"/>
        <end position="649"/>
    </location>
</feature>
<keyword evidence="2" id="KW-0732">Signal</keyword>
<dbReference type="NCBIfam" id="TIGR04183">
    <property type="entry name" value="Por_Secre_tail"/>
    <property type="match status" value="1"/>
</dbReference>
<feature type="domain" description="Ig-like" evidence="3">
    <location>
        <begin position="964"/>
        <end position="1055"/>
    </location>
</feature>
<dbReference type="InterPro" id="IPR003961">
    <property type="entry name" value="FN3_dom"/>
</dbReference>
<evidence type="ECO:0000259" key="4">
    <source>
        <dbReference type="PROSITE" id="PS50853"/>
    </source>
</evidence>
<dbReference type="InterPro" id="IPR032675">
    <property type="entry name" value="LRR_dom_sf"/>
</dbReference>
<feature type="signal peptide" evidence="2">
    <location>
        <begin position="1"/>
        <end position="18"/>
    </location>
</feature>
<dbReference type="CDD" id="cd00063">
    <property type="entry name" value="FN3"/>
    <property type="match status" value="2"/>
</dbReference>
<dbReference type="PROSITE" id="PS50835">
    <property type="entry name" value="IG_LIKE"/>
    <property type="match status" value="1"/>
</dbReference>
<gene>
    <name evidence="5" type="ORF">K4G66_12185</name>
</gene>
<dbReference type="InterPro" id="IPR013783">
    <property type="entry name" value="Ig-like_fold"/>
</dbReference>
<dbReference type="PANTHER" id="PTHR13817:SF166">
    <property type="entry name" value="NEURONAL IGCAM-RELATED"/>
    <property type="match status" value="1"/>
</dbReference>
<dbReference type="PROSITE" id="PS50853">
    <property type="entry name" value="FN3"/>
    <property type="match status" value="3"/>
</dbReference>
<dbReference type="SMART" id="SM00060">
    <property type="entry name" value="FN3"/>
    <property type="match status" value="4"/>
</dbReference>
<feature type="domain" description="Fibronectin type-III" evidence="4">
    <location>
        <begin position="465"/>
        <end position="556"/>
    </location>
</feature>
<sequence length="1537" mass="162353">MKQVLLILFWLISSAVLAQEICNNGIDDDSDGLIDCEDGDCVSAGQCPTVFDQTPTLCEDTPGSGSAIVDLTSYEFSIKGNDPYTVSWYQDTSAAGIPVNPIATPNSYSATNTDIAFAEVDDGTNQNIASVTFTINSTPTASDQTPVVCEDTPDSGQASVDLTSLESSINSVGGHTFIWFEDASLTIPIAAPANYTVSDGQAVYASVDNGACNNVAEVTYTVNSPDAEFSYSYAGYCQGGTNPTPVFNTGSAGVFSSVPGLVIDSNTGEIDLASSTLGTYTVTNTINSGSCNDSHNVLVEILSEEDASFDYSGMNTFCQNEVNPMATITGEFGGVFSSTVGLVFVDINTGEIDLANSTAGTYDITYTTSGSCPASSDVSITINPAEDADFSYPGITYCPADANPTPTVNTPGGTFSSPTGLALNASTGEVDLASSPAGNHTINYTVNGTCPNSETFTIDILDDTEPAAQPAVDVTCDGFTASWDPVFGTSDYEVSVSEDYAFSSLVPGYDAVSITDTFLDVTGLSVATTYFYRVHAVTSCGTSVSSDTITVHVLDTLSTSVTNLIASNPSCSGFKVSWNPVTHATRYLLEVSQDGFATTDISQSLISTSITLTTLSTGTTYEFRVTPKNACGMGPSATGIYQTSDVPDTPANAFATNPACDGADFSWDVAPTATNYLIEVDDDPAFGSIDVLQTVATTTFTVTGLMTGTTYYGRVTARNSCGSSVSASLNFTTHSLPANPVNVQAAAEYNQVTMRWDTVLDATAYTVEVATDEYFSSPVSTVSVDSTQAIATGLVPLTTYYGIVTAGNSCGYGYSSDTIMFTTPQDSLILDSLALVELYNATNGPAWSDNMNWLSGPVENWQGVTVENHRVTQLDVSNNQLSGTFPTEMANLTSLVYADFQGNALTGTLGEWADNFRNPTDSLKLSGNQLTDIVGTLPHTQGVIELDNNQLTFGDLIPVLPSLPNLSYASQATIGSTSTTFRNTGDSYTLSLNIDASVADNQYIWFRDGAAIDTTTTNQYVMNPIVSGDDGVYTCQITNPNVPELMLTSYPMTVNVQAQANSLTFSPIADVAYGNEPFVLNAVATSGLPAYYEVIKGDSLVSLQGDVVTPLGVGEVTIRATQPGDDFYGAATPVTQQFTITRGSQTIAFTAINDQDIALTDSLLLNISASSGLPVELTVTGPAELEDSILVLLDTGMVTVTANQSGSLIYEPALSVSQSFQVYSSDTISSNPDNPEQTEDLFTVKLQLAGEAKFATVTASLHKAANGSFTREQEQLLIAGSGEFTNVSDGIYSLRFDPEDGAYFPTYSGNQLTLAQASTHTLLKDTTLIMSLLPKPDTSSQIGVSVSGTLLLESTAGGRILEERALSGVRVYLVHKTDQTVAGYGISDTKGAFNFPNIPPGSYYFLADYEGKSFQNNRIEVADMPLTLVAVAEQTITLRTVEEEFPAEPGTVTSIGEEVETAISAYPNPAVTEFTIVIPTGWIGSRLTIMDISGKQVAGESLVRGKSTLSLKPLPSGLYYLRLQNGERSHTMKLVKQ</sequence>
<dbReference type="PANTHER" id="PTHR13817">
    <property type="entry name" value="TITIN"/>
    <property type="match status" value="1"/>
</dbReference>
<dbReference type="InterPro" id="IPR007110">
    <property type="entry name" value="Ig-like_dom"/>
</dbReference>
<keyword evidence="1" id="KW-0677">Repeat</keyword>
<proteinExistence type="predicted"/>
<dbReference type="SUPFAM" id="SSF52058">
    <property type="entry name" value="L domain-like"/>
    <property type="match status" value="1"/>
</dbReference>
<evidence type="ECO:0000256" key="1">
    <source>
        <dbReference type="ARBA" id="ARBA00022737"/>
    </source>
</evidence>
<dbReference type="InterPro" id="IPR036179">
    <property type="entry name" value="Ig-like_dom_sf"/>
</dbReference>
<organism evidence="5">
    <name type="scientific">Roseihalotalea indica</name>
    <dbReference type="NCBI Taxonomy" id="2867963"/>
    <lineage>
        <taxon>Bacteria</taxon>
        <taxon>Pseudomonadati</taxon>
        <taxon>Bacteroidota</taxon>
        <taxon>Cytophagia</taxon>
        <taxon>Cytophagales</taxon>
        <taxon>Catalimonadaceae</taxon>
        <taxon>Roseihalotalea</taxon>
    </lineage>
</organism>